<organism evidence="2 3">
    <name type="scientific">Candidatus Scatomorpha merdipullorum</name>
    <dbReference type="NCBI Taxonomy" id="2840927"/>
    <lineage>
        <taxon>Bacteria</taxon>
        <taxon>Bacillati</taxon>
        <taxon>Bacillota</taxon>
        <taxon>Clostridia</taxon>
        <taxon>Eubacteriales</taxon>
        <taxon>Candidatus Scatomorpha</taxon>
    </lineage>
</organism>
<gene>
    <name evidence="2" type="ORF">IAC18_07990</name>
</gene>
<dbReference type="Proteomes" id="UP000824001">
    <property type="component" value="Unassembled WGS sequence"/>
</dbReference>
<evidence type="ECO:0000256" key="1">
    <source>
        <dbReference type="SAM" id="SignalP"/>
    </source>
</evidence>
<dbReference type="EMBL" id="DVJK01000225">
    <property type="protein sequence ID" value="HIS67491.1"/>
    <property type="molecule type" value="Genomic_DNA"/>
</dbReference>
<accession>A0A9D1JVP0</accession>
<evidence type="ECO:0000313" key="2">
    <source>
        <dbReference type="EMBL" id="HIS67491.1"/>
    </source>
</evidence>
<proteinExistence type="predicted"/>
<evidence type="ECO:0008006" key="4">
    <source>
        <dbReference type="Google" id="ProtNLM"/>
    </source>
</evidence>
<evidence type="ECO:0000313" key="3">
    <source>
        <dbReference type="Proteomes" id="UP000824001"/>
    </source>
</evidence>
<dbReference type="AlphaFoldDB" id="A0A9D1JVP0"/>
<reference evidence="2" key="2">
    <citation type="journal article" date="2021" name="PeerJ">
        <title>Extensive microbial diversity within the chicken gut microbiome revealed by metagenomics and culture.</title>
        <authorList>
            <person name="Gilroy R."/>
            <person name="Ravi A."/>
            <person name="Getino M."/>
            <person name="Pursley I."/>
            <person name="Horton D.L."/>
            <person name="Alikhan N.F."/>
            <person name="Baker D."/>
            <person name="Gharbi K."/>
            <person name="Hall N."/>
            <person name="Watson M."/>
            <person name="Adriaenssens E.M."/>
            <person name="Foster-Nyarko E."/>
            <person name="Jarju S."/>
            <person name="Secka A."/>
            <person name="Antonio M."/>
            <person name="Oren A."/>
            <person name="Chaudhuri R.R."/>
            <person name="La Ragione R."/>
            <person name="Hildebrand F."/>
            <person name="Pallen M.J."/>
        </authorList>
    </citation>
    <scope>NUCLEOTIDE SEQUENCE</scope>
    <source>
        <strain evidence="2">ChiHjej10B9-9673</strain>
    </source>
</reference>
<sequence length="147" mass="14874">MKKKLIIALVLVFALGLAGAGVWAASSAGTESDPLVAMSYLTDELEPRLQREIDEAIEEALGGASAASGGFVGEELSAGALRLSVGTELMCLSGGAYADGELVDLTAGGVLSAGEALSVNHLYLCAGRDTLLSGQGEILLRGEYSAA</sequence>
<protein>
    <recommendedName>
        <fullName evidence="4">Polymer-forming cytoskeletal protein</fullName>
    </recommendedName>
</protein>
<comment type="caution">
    <text evidence="2">The sequence shown here is derived from an EMBL/GenBank/DDBJ whole genome shotgun (WGS) entry which is preliminary data.</text>
</comment>
<feature type="chain" id="PRO_5038495798" description="Polymer-forming cytoskeletal protein" evidence="1">
    <location>
        <begin position="25"/>
        <end position="147"/>
    </location>
</feature>
<feature type="signal peptide" evidence="1">
    <location>
        <begin position="1"/>
        <end position="24"/>
    </location>
</feature>
<keyword evidence="1" id="KW-0732">Signal</keyword>
<name>A0A9D1JVP0_9FIRM</name>
<reference evidence="2" key="1">
    <citation type="submission" date="2020-10" db="EMBL/GenBank/DDBJ databases">
        <authorList>
            <person name="Gilroy R."/>
        </authorList>
    </citation>
    <scope>NUCLEOTIDE SEQUENCE</scope>
    <source>
        <strain evidence="2">ChiHjej10B9-9673</strain>
    </source>
</reference>